<dbReference type="GO" id="GO:0005737">
    <property type="term" value="C:cytoplasm"/>
    <property type="evidence" value="ECO:0007669"/>
    <property type="project" value="UniProtKB-SubCell"/>
</dbReference>
<dbReference type="RefSeq" id="WP_077719614.1">
    <property type="nucleotide sequence ID" value="NZ_CP019699.1"/>
</dbReference>
<comment type="subcellular location">
    <subcellularLocation>
        <location evidence="1">Cytoplasm</location>
    </subcellularLocation>
</comment>
<organism evidence="8 9">
    <name type="scientific">Novibacillus thermophilus</name>
    <dbReference type="NCBI Taxonomy" id="1471761"/>
    <lineage>
        <taxon>Bacteria</taxon>
        <taxon>Bacillati</taxon>
        <taxon>Bacillota</taxon>
        <taxon>Bacilli</taxon>
        <taxon>Bacillales</taxon>
        <taxon>Thermoactinomycetaceae</taxon>
        <taxon>Novibacillus</taxon>
    </lineage>
</organism>
<keyword evidence="6" id="KW-0143">Chaperone</keyword>
<keyword evidence="3" id="KW-0963">Cytoplasm</keyword>
<dbReference type="PANTHER" id="PTHR46594">
    <property type="entry name" value="P-TYPE CATION-TRANSPORTING ATPASE"/>
    <property type="match status" value="1"/>
</dbReference>
<dbReference type="NCBIfam" id="NF033795">
    <property type="entry name" value="chaper_CopZ_Bs"/>
    <property type="match status" value="1"/>
</dbReference>
<dbReference type="PROSITE" id="PS50846">
    <property type="entry name" value="HMA_2"/>
    <property type="match status" value="1"/>
</dbReference>
<dbReference type="NCBIfam" id="TIGR00003">
    <property type="entry name" value="copper ion binding protein"/>
    <property type="match status" value="1"/>
</dbReference>
<sequence length="68" mass="7484">MEQITLNIKGMSCSHCQQAVTNALKELNGVEKVEVHLDQGTADVTYDGSKVTIEKMKEAVEEQGYDVV</sequence>
<dbReference type="InterPro" id="IPR017969">
    <property type="entry name" value="Heavy-metal-associated_CS"/>
</dbReference>
<evidence type="ECO:0000313" key="9">
    <source>
        <dbReference type="Proteomes" id="UP000188603"/>
    </source>
</evidence>
<keyword evidence="5" id="KW-0186">Copper</keyword>
<dbReference type="GO" id="GO:0005507">
    <property type="term" value="F:copper ion binding"/>
    <property type="evidence" value="ECO:0007669"/>
    <property type="project" value="InterPro"/>
</dbReference>
<accession>A0A1U9K6Q6</accession>
<dbReference type="Pfam" id="PF00403">
    <property type="entry name" value="HMA"/>
    <property type="match status" value="1"/>
</dbReference>
<dbReference type="STRING" id="1471761.B0W44_08040"/>
<dbReference type="PANTHER" id="PTHR46594:SF4">
    <property type="entry name" value="P-TYPE CATION-TRANSPORTING ATPASE"/>
    <property type="match status" value="1"/>
</dbReference>
<keyword evidence="9" id="KW-1185">Reference proteome</keyword>
<evidence type="ECO:0000256" key="5">
    <source>
        <dbReference type="ARBA" id="ARBA00023008"/>
    </source>
</evidence>
<dbReference type="OrthoDB" id="9813965at2"/>
<dbReference type="PRINTS" id="PR00946">
    <property type="entry name" value="HGSCAVENGER"/>
</dbReference>
<dbReference type="CDD" id="cd00371">
    <property type="entry name" value="HMA"/>
    <property type="match status" value="1"/>
</dbReference>
<dbReference type="InterPro" id="IPR006121">
    <property type="entry name" value="HMA_dom"/>
</dbReference>
<dbReference type="SUPFAM" id="SSF55008">
    <property type="entry name" value="HMA, heavy metal-associated domain"/>
    <property type="match status" value="1"/>
</dbReference>
<proteinExistence type="predicted"/>
<evidence type="ECO:0000256" key="4">
    <source>
        <dbReference type="ARBA" id="ARBA00022723"/>
    </source>
</evidence>
<dbReference type="AlphaFoldDB" id="A0A1U9K6Q6"/>
<dbReference type="KEGG" id="ntr:B0W44_08040"/>
<evidence type="ECO:0000256" key="1">
    <source>
        <dbReference type="ARBA" id="ARBA00004496"/>
    </source>
</evidence>
<dbReference type="EMBL" id="CP019699">
    <property type="protein sequence ID" value="AQS55749.1"/>
    <property type="molecule type" value="Genomic_DNA"/>
</dbReference>
<dbReference type="PROSITE" id="PS01047">
    <property type="entry name" value="HMA_1"/>
    <property type="match status" value="1"/>
</dbReference>
<dbReference type="InterPro" id="IPR049740">
    <property type="entry name" value="CopZ"/>
</dbReference>
<evidence type="ECO:0000256" key="3">
    <source>
        <dbReference type="ARBA" id="ARBA00022490"/>
    </source>
</evidence>
<evidence type="ECO:0000313" key="8">
    <source>
        <dbReference type="EMBL" id="AQS55749.1"/>
    </source>
</evidence>
<dbReference type="InterPro" id="IPR006122">
    <property type="entry name" value="HMA_Cu_ion-bd"/>
</dbReference>
<gene>
    <name evidence="8" type="ORF">B0W44_08040</name>
</gene>
<name>A0A1U9K6Q6_9BACL</name>
<evidence type="ECO:0000259" key="7">
    <source>
        <dbReference type="PROSITE" id="PS50846"/>
    </source>
</evidence>
<evidence type="ECO:0000256" key="6">
    <source>
        <dbReference type="ARBA" id="ARBA00023186"/>
    </source>
</evidence>
<dbReference type="Gene3D" id="3.30.70.100">
    <property type="match status" value="1"/>
</dbReference>
<feature type="domain" description="HMA" evidence="7">
    <location>
        <begin position="2"/>
        <end position="68"/>
    </location>
</feature>
<dbReference type="InterPro" id="IPR001802">
    <property type="entry name" value="MerP/CopZ"/>
</dbReference>
<dbReference type="InterPro" id="IPR036163">
    <property type="entry name" value="HMA_dom_sf"/>
</dbReference>
<dbReference type="FunFam" id="3.30.70.100:FF:000005">
    <property type="entry name" value="Copper-exporting P-type ATPase A"/>
    <property type="match status" value="1"/>
</dbReference>
<evidence type="ECO:0000256" key="2">
    <source>
        <dbReference type="ARBA" id="ARBA00015313"/>
    </source>
</evidence>
<dbReference type="Proteomes" id="UP000188603">
    <property type="component" value="Chromosome"/>
</dbReference>
<protein>
    <recommendedName>
        <fullName evidence="2">Copper chaperone CopZ</fullName>
    </recommendedName>
</protein>
<reference evidence="8 9" key="1">
    <citation type="journal article" date="2015" name="Int. J. Syst. Evol. Microbiol.">
        <title>Novibacillus thermophilus gen. nov., sp. nov., a Gram-staining-negative and moderately thermophilic member of the family Thermoactinomycetaceae.</title>
        <authorList>
            <person name="Yang G."/>
            <person name="Chen J."/>
            <person name="Zhou S."/>
        </authorList>
    </citation>
    <scope>NUCLEOTIDE SEQUENCE [LARGE SCALE GENOMIC DNA]</scope>
    <source>
        <strain evidence="8 9">SG-1</strain>
    </source>
</reference>
<keyword evidence="4" id="KW-0479">Metal-binding</keyword>